<evidence type="ECO:0000313" key="2">
    <source>
        <dbReference type="Proteomes" id="UP000887574"/>
    </source>
</evidence>
<keyword evidence="1" id="KW-0472">Membrane</keyword>
<keyword evidence="2" id="KW-1185">Reference proteome</keyword>
<dbReference type="AlphaFoldDB" id="A0A915DKT0"/>
<accession>A0A915DKT0</accession>
<evidence type="ECO:0000256" key="1">
    <source>
        <dbReference type="SAM" id="Phobius"/>
    </source>
</evidence>
<proteinExistence type="predicted"/>
<dbReference type="WBParaSite" id="jg20411">
    <property type="protein sequence ID" value="jg20411"/>
    <property type="gene ID" value="jg20411"/>
</dbReference>
<feature type="transmembrane region" description="Helical" evidence="1">
    <location>
        <begin position="30"/>
        <end position="54"/>
    </location>
</feature>
<keyword evidence="1" id="KW-1133">Transmembrane helix</keyword>
<evidence type="ECO:0000313" key="3">
    <source>
        <dbReference type="WBParaSite" id="jg20411"/>
    </source>
</evidence>
<reference evidence="3" key="1">
    <citation type="submission" date="2022-11" db="UniProtKB">
        <authorList>
            <consortium name="WormBaseParasite"/>
        </authorList>
    </citation>
    <scope>IDENTIFICATION</scope>
</reference>
<dbReference type="SMART" id="SM00614">
    <property type="entry name" value="ZnF_BED"/>
    <property type="match status" value="1"/>
</dbReference>
<name>A0A915DKT0_9BILA</name>
<keyword evidence="1" id="KW-0812">Transmembrane</keyword>
<protein>
    <submittedName>
        <fullName evidence="3">BED-type domain-containing protein</fullName>
    </submittedName>
</protein>
<dbReference type="Proteomes" id="UP000887574">
    <property type="component" value="Unplaced"/>
</dbReference>
<sequence length="245" mass="28155">MTLTMTLNNSAYECDYDFHFPYDSHYTYSFTYGFDFIMTMILSMTFIFIMTVALHRLSLFNNRVFVGSSSNRMSFSVHSSPSSQTSSGKKRNGGANRGPVWNFFREEIESNGVVVVRCRECRQSFKHPSKASTLSYHWKSKHSEKEHPSKKLGNCAQLKTKKDKIKNSLTDALAIPSYPINMFLHPSMRNLFKAMNSNIELPTSKNTLKDMLMDKCTAVKKRMKKRWKIFLFDHLLSAMCGVTAA</sequence>
<organism evidence="2 3">
    <name type="scientific">Ditylenchus dipsaci</name>
    <dbReference type="NCBI Taxonomy" id="166011"/>
    <lineage>
        <taxon>Eukaryota</taxon>
        <taxon>Metazoa</taxon>
        <taxon>Ecdysozoa</taxon>
        <taxon>Nematoda</taxon>
        <taxon>Chromadorea</taxon>
        <taxon>Rhabditida</taxon>
        <taxon>Tylenchina</taxon>
        <taxon>Tylenchomorpha</taxon>
        <taxon>Sphaerularioidea</taxon>
        <taxon>Anguinidae</taxon>
        <taxon>Anguininae</taxon>
        <taxon>Ditylenchus</taxon>
    </lineage>
</organism>